<dbReference type="Pfam" id="PF00583">
    <property type="entry name" value="Acetyltransf_1"/>
    <property type="match status" value="1"/>
</dbReference>
<reference evidence="2 3" key="1">
    <citation type="submission" date="2019-04" db="EMBL/GenBank/DDBJ databases">
        <title>Bacillus caeni sp. nov., a bacterium isolated from mangrove sediment.</title>
        <authorList>
            <person name="Huang H."/>
            <person name="Mo K."/>
            <person name="Hu Y."/>
        </authorList>
    </citation>
    <scope>NUCLEOTIDE SEQUENCE [LARGE SCALE GENOMIC DNA]</scope>
    <source>
        <strain evidence="2 3">HB172195</strain>
    </source>
</reference>
<dbReference type="Gene3D" id="3.40.630.30">
    <property type="match status" value="1"/>
</dbReference>
<dbReference type="EMBL" id="SWLG01000006">
    <property type="protein sequence ID" value="TLS37492.1"/>
    <property type="molecule type" value="Genomic_DNA"/>
</dbReference>
<feature type="domain" description="N-acetyltransferase" evidence="1">
    <location>
        <begin position="134"/>
        <end position="280"/>
    </location>
</feature>
<dbReference type="PROSITE" id="PS51186">
    <property type="entry name" value="GNAT"/>
    <property type="match status" value="1"/>
</dbReference>
<dbReference type="InterPro" id="IPR016181">
    <property type="entry name" value="Acyl_CoA_acyltransferase"/>
</dbReference>
<dbReference type="NCBIfam" id="TIGR03827">
    <property type="entry name" value="GNAT_ablB"/>
    <property type="match status" value="1"/>
</dbReference>
<protein>
    <submittedName>
        <fullName evidence="2">Putative beta-lysine N-acetyltransferase</fullName>
    </submittedName>
</protein>
<evidence type="ECO:0000313" key="3">
    <source>
        <dbReference type="Proteomes" id="UP000308230"/>
    </source>
</evidence>
<name>A0A5R9F1H7_9BACL</name>
<dbReference type="Proteomes" id="UP000308230">
    <property type="component" value="Unassembled WGS sequence"/>
</dbReference>
<evidence type="ECO:0000259" key="1">
    <source>
        <dbReference type="PROSITE" id="PS51186"/>
    </source>
</evidence>
<dbReference type="InterPro" id="IPR022525">
    <property type="entry name" value="GNAT_AblB"/>
</dbReference>
<evidence type="ECO:0000313" key="2">
    <source>
        <dbReference type="EMBL" id="TLS37492.1"/>
    </source>
</evidence>
<dbReference type="SUPFAM" id="SSF55729">
    <property type="entry name" value="Acyl-CoA N-acyltransferases (Nat)"/>
    <property type="match status" value="1"/>
</dbReference>
<comment type="caution">
    <text evidence="2">The sequence shown here is derived from an EMBL/GenBank/DDBJ whole genome shotgun (WGS) entry which is preliminary data.</text>
</comment>
<proteinExistence type="predicted"/>
<gene>
    <name evidence="2" type="primary">ablB</name>
    <name evidence="2" type="ORF">FCL54_10130</name>
</gene>
<sequence length="284" mass="33069">MDTRKNQAVTTEKDGKDHWTNIAIDPFNERVRLDDYRGNIGSVIDRLEEISNDPSFSKIIIKARAEDCDFFISKGYQNEGKLANYFSGSDAYMMTKYKKDWRRASDYWVKEDDIFHDIIGKERNEGDSLLPEGYQIRKGLESDAEALASMYRSVFKIYPTPLNDPEYIRRAMKDDTLFYVCIFDDKLVSAASAEINPVYYNAEITDCATLKEHRKAGLMRVIIKRLEEELKGIQIYTAYSIARALSYGMNNVLYNLGYRYGGRMANNVKIYDKWEDMNLWNKKL</sequence>
<accession>A0A5R9F1H7</accession>
<dbReference type="CDD" id="cd04301">
    <property type="entry name" value="NAT_SF"/>
    <property type="match status" value="1"/>
</dbReference>
<dbReference type="AlphaFoldDB" id="A0A5R9F1H7"/>
<dbReference type="OrthoDB" id="9790652at2"/>
<dbReference type="InterPro" id="IPR000182">
    <property type="entry name" value="GNAT_dom"/>
</dbReference>
<dbReference type="GO" id="GO:0008080">
    <property type="term" value="F:N-acetyltransferase activity"/>
    <property type="evidence" value="ECO:0007669"/>
    <property type="project" value="InterPro"/>
</dbReference>
<dbReference type="RefSeq" id="WP_138125970.1">
    <property type="nucleotide sequence ID" value="NZ_SWLG01000006.1"/>
</dbReference>
<keyword evidence="2" id="KW-0808">Transferase</keyword>
<organism evidence="2 3">
    <name type="scientific">Exobacillus caeni</name>
    <dbReference type="NCBI Taxonomy" id="2574798"/>
    <lineage>
        <taxon>Bacteria</taxon>
        <taxon>Bacillati</taxon>
        <taxon>Bacillota</taxon>
        <taxon>Bacilli</taxon>
        <taxon>Bacillales</taxon>
        <taxon>Guptibacillaceae</taxon>
        <taxon>Exobacillus</taxon>
    </lineage>
</organism>
<keyword evidence="3" id="KW-1185">Reference proteome</keyword>